<evidence type="ECO:0000313" key="10">
    <source>
        <dbReference type="EMBL" id="RLE14073.1"/>
    </source>
</evidence>
<evidence type="ECO:0000313" key="11">
    <source>
        <dbReference type="Proteomes" id="UP000280417"/>
    </source>
</evidence>
<dbReference type="Pfam" id="PF07963">
    <property type="entry name" value="N_methyl"/>
    <property type="match status" value="1"/>
</dbReference>
<organism evidence="10 11">
    <name type="scientific">Aerophobetes bacterium</name>
    <dbReference type="NCBI Taxonomy" id="2030807"/>
    <lineage>
        <taxon>Bacteria</taxon>
        <taxon>Candidatus Aerophobota</taxon>
    </lineage>
</organism>
<dbReference type="NCBIfam" id="TIGR02532">
    <property type="entry name" value="IV_pilin_GFxxxE"/>
    <property type="match status" value="1"/>
</dbReference>
<dbReference type="InterPro" id="IPR045584">
    <property type="entry name" value="Pilin-like"/>
</dbReference>
<dbReference type="GO" id="GO:0005886">
    <property type="term" value="C:plasma membrane"/>
    <property type="evidence" value="ECO:0007669"/>
    <property type="project" value="UniProtKB-SubCell"/>
</dbReference>
<name>A0A662DID8_UNCAE</name>
<accession>A0A662DID8</accession>
<sequence>MNSSSAKIKTDIWKMILITGNFSGFSLIELIVAMGIISSIIFLGSLHFQSHLSQTLLRTSSQEVASTLRWARRLAITKRQPHKVVFQPQTGKYWIENAKGEKVEGVVCLKKRIKFANPELGKTGEEDGLVEAGIPDNAFSFYPQGTAEGGSIYLKDSEKGNWYTVTITPTTGGVTIYEEKH</sequence>
<feature type="domain" description="General secretion pathway GspH" evidence="9">
    <location>
        <begin position="62"/>
        <end position="170"/>
    </location>
</feature>
<gene>
    <name evidence="10" type="ORF">DRJ04_03090</name>
</gene>
<dbReference type="InterPro" id="IPR022346">
    <property type="entry name" value="T2SS_GspH"/>
</dbReference>
<keyword evidence="5 8" id="KW-0812">Transmembrane</keyword>
<dbReference type="Proteomes" id="UP000280417">
    <property type="component" value="Unassembled WGS sequence"/>
</dbReference>
<protein>
    <recommendedName>
        <fullName evidence="9">General secretion pathway GspH domain-containing protein</fullName>
    </recommendedName>
</protein>
<keyword evidence="3" id="KW-0488">Methylation</keyword>
<dbReference type="Pfam" id="PF12019">
    <property type="entry name" value="GspH"/>
    <property type="match status" value="1"/>
</dbReference>
<keyword evidence="4" id="KW-0997">Cell inner membrane</keyword>
<evidence type="ECO:0000256" key="7">
    <source>
        <dbReference type="ARBA" id="ARBA00023136"/>
    </source>
</evidence>
<keyword evidence="7 8" id="KW-0472">Membrane</keyword>
<evidence type="ECO:0000256" key="3">
    <source>
        <dbReference type="ARBA" id="ARBA00022481"/>
    </source>
</evidence>
<evidence type="ECO:0000259" key="9">
    <source>
        <dbReference type="Pfam" id="PF12019"/>
    </source>
</evidence>
<evidence type="ECO:0000256" key="1">
    <source>
        <dbReference type="ARBA" id="ARBA00004377"/>
    </source>
</evidence>
<proteinExistence type="predicted"/>
<dbReference type="InterPro" id="IPR012902">
    <property type="entry name" value="N_methyl_site"/>
</dbReference>
<dbReference type="GO" id="GO:0015627">
    <property type="term" value="C:type II protein secretion system complex"/>
    <property type="evidence" value="ECO:0007669"/>
    <property type="project" value="InterPro"/>
</dbReference>
<evidence type="ECO:0000256" key="4">
    <source>
        <dbReference type="ARBA" id="ARBA00022519"/>
    </source>
</evidence>
<evidence type="ECO:0000256" key="5">
    <source>
        <dbReference type="ARBA" id="ARBA00022692"/>
    </source>
</evidence>
<evidence type="ECO:0000256" key="2">
    <source>
        <dbReference type="ARBA" id="ARBA00022475"/>
    </source>
</evidence>
<dbReference type="GO" id="GO:0015628">
    <property type="term" value="P:protein secretion by the type II secretion system"/>
    <property type="evidence" value="ECO:0007669"/>
    <property type="project" value="InterPro"/>
</dbReference>
<comment type="subcellular location">
    <subcellularLocation>
        <location evidence="1">Cell inner membrane</location>
        <topology evidence="1">Single-pass membrane protein</topology>
    </subcellularLocation>
</comment>
<dbReference type="SUPFAM" id="SSF54523">
    <property type="entry name" value="Pili subunits"/>
    <property type="match status" value="1"/>
</dbReference>
<keyword evidence="6 8" id="KW-1133">Transmembrane helix</keyword>
<keyword evidence="2" id="KW-1003">Cell membrane</keyword>
<evidence type="ECO:0000256" key="8">
    <source>
        <dbReference type="SAM" id="Phobius"/>
    </source>
</evidence>
<feature type="transmembrane region" description="Helical" evidence="8">
    <location>
        <begin position="25"/>
        <end position="48"/>
    </location>
</feature>
<dbReference type="EMBL" id="QMQA01000062">
    <property type="protein sequence ID" value="RLE14073.1"/>
    <property type="molecule type" value="Genomic_DNA"/>
</dbReference>
<dbReference type="AlphaFoldDB" id="A0A662DID8"/>
<comment type="caution">
    <text evidence="10">The sequence shown here is derived from an EMBL/GenBank/DDBJ whole genome shotgun (WGS) entry which is preliminary data.</text>
</comment>
<reference evidence="10 11" key="1">
    <citation type="submission" date="2018-06" db="EMBL/GenBank/DDBJ databases">
        <title>Extensive metabolic versatility and redundancy in microbially diverse, dynamic hydrothermal sediments.</title>
        <authorList>
            <person name="Dombrowski N."/>
            <person name="Teske A."/>
            <person name="Baker B.J."/>
        </authorList>
    </citation>
    <scope>NUCLEOTIDE SEQUENCE [LARGE SCALE GENOMIC DNA]</scope>
    <source>
        <strain evidence="10">B3_G15</strain>
    </source>
</reference>
<evidence type="ECO:0000256" key="6">
    <source>
        <dbReference type="ARBA" id="ARBA00022989"/>
    </source>
</evidence>